<comment type="caution">
    <text evidence="1">The sequence shown here is derived from an EMBL/GenBank/DDBJ whole genome shotgun (WGS) entry which is preliminary data.</text>
</comment>
<dbReference type="EMBL" id="SULG01000066">
    <property type="protein sequence ID" value="TLD41030.1"/>
    <property type="molecule type" value="Genomic_DNA"/>
</dbReference>
<evidence type="ECO:0000313" key="2">
    <source>
        <dbReference type="Proteomes" id="UP000319783"/>
    </source>
</evidence>
<sequence length="63" mass="7379">MWSGDWNARSLLQQMSNTSPIQTVVYPIFNVRKFQSYRIAIPDHVFRRGGRDARLKPPYIKGL</sequence>
<name>A0A533QKE0_9BACT</name>
<evidence type="ECO:0000313" key="1">
    <source>
        <dbReference type="EMBL" id="TLD41030.1"/>
    </source>
</evidence>
<reference evidence="1 2" key="1">
    <citation type="submission" date="2019-04" db="EMBL/GenBank/DDBJ databases">
        <title>Genome of a novel bacterium Candidatus Jettenia ecosi reconstructed from metagenome of an anammox bioreactor.</title>
        <authorList>
            <person name="Mardanov A.V."/>
            <person name="Beletsky A.V."/>
            <person name="Ravin N.V."/>
            <person name="Botchkova E.A."/>
            <person name="Litti Y.V."/>
            <person name="Nozhevnikova A.N."/>
        </authorList>
    </citation>
    <scope>NUCLEOTIDE SEQUENCE [LARGE SCALE GENOMIC DNA]</scope>
    <source>
        <strain evidence="1">J2</strain>
    </source>
</reference>
<accession>A0A533QKE0</accession>
<dbReference type="AlphaFoldDB" id="A0A533QKE0"/>
<gene>
    <name evidence="1" type="ORF">JETT_2718</name>
</gene>
<proteinExistence type="predicted"/>
<dbReference type="Proteomes" id="UP000319783">
    <property type="component" value="Unassembled WGS sequence"/>
</dbReference>
<organism evidence="1 2">
    <name type="scientific">Candidatus Jettenia ecosi</name>
    <dbReference type="NCBI Taxonomy" id="2494326"/>
    <lineage>
        <taxon>Bacteria</taxon>
        <taxon>Pseudomonadati</taxon>
        <taxon>Planctomycetota</taxon>
        <taxon>Candidatus Brocadiia</taxon>
        <taxon>Candidatus Brocadiales</taxon>
        <taxon>Candidatus Brocadiaceae</taxon>
        <taxon>Candidatus Jettenia</taxon>
    </lineage>
</organism>
<protein>
    <submittedName>
        <fullName evidence="1">Uncharacterized protein</fullName>
    </submittedName>
</protein>